<evidence type="ECO:0000313" key="8">
    <source>
        <dbReference type="Proteomes" id="UP000460412"/>
    </source>
</evidence>
<protein>
    <submittedName>
        <fullName evidence="7">Extracellular solute-binding protein</fullName>
    </submittedName>
</protein>
<evidence type="ECO:0000256" key="6">
    <source>
        <dbReference type="SAM" id="SignalP"/>
    </source>
</evidence>
<dbReference type="InterPro" id="IPR050490">
    <property type="entry name" value="Bact_solute-bd_prot1"/>
</dbReference>
<evidence type="ECO:0000313" key="7">
    <source>
        <dbReference type="EMBL" id="MXP76989.1"/>
    </source>
</evidence>
<keyword evidence="3" id="KW-0472">Membrane</keyword>
<keyword evidence="4" id="KW-0564">Palmitate</keyword>
<evidence type="ECO:0000256" key="1">
    <source>
        <dbReference type="ARBA" id="ARBA00022475"/>
    </source>
</evidence>
<organism evidence="7 8">
    <name type="scientific">Sporofaciens musculi</name>
    <dbReference type="NCBI Taxonomy" id="2681861"/>
    <lineage>
        <taxon>Bacteria</taxon>
        <taxon>Bacillati</taxon>
        <taxon>Bacillota</taxon>
        <taxon>Clostridia</taxon>
        <taxon>Lachnospirales</taxon>
        <taxon>Lachnospiraceae</taxon>
        <taxon>Sporofaciens</taxon>
    </lineage>
</organism>
<dbReference type="Gene3D" id="3.40.190.10">
    <property type="entry name" value="Periplasmic binding protein-like II"/>
    <property type="match status" value="2"/>
</dbReference>
<accession>A0A7X3SK13</accession>
<evidence type="ECO:0000256" key="4">
    <source>
        <dbReference type="ARBA" id="ARBA00023139"/>
    </source>
</evidence>
<dbReference type="PANTHER" id="PTHR43649:SF33">
    <property type="entry name" value="POLYGALACTURONAN_RHAMNOGALACTURONAN-BINDING PROTEIN YTCQ"/>
    <property type="match status" value="1"/>
</dbReference>
<reference evidence="7 8" key="1">
    <citation type="submission" date="2019-12" db="EMBL/GenBank/DDBJ databases">
        <title>Sporaefaciens musculi gen. nov., sp. nov., a novel bacterium isolated from the caecum of an obese mouse.</title>
        <authorList>
            <person name="Rasmussen T.S."/>
            <person name="Streidl T."/>
            <person name="Hitch T.C.A."/>
            <person name="Wortmann E."/>
            <person name="Deptula P."/>
            <person name="Hansen M."/>
            <person name="Nielsen D.S."/>
            <person name="Clavel T."/>
            <person name="Vogensen F.K."/>
        </authorList>
    </citation>
    <scope>NUCLEOTIDE SEQUENCE [LARGE SCALE GENOMIC DNA]</scope>
    <source>
        <strain evidence="7 8">WCA-9-b2</strain>
    </source>
</reference>
<dbReference type="InterPro" id="IPR006059">
    <property type="entry name" value="SBP"/>
</dbReference>
<keyword evidence="2 6" id="KW-0732">Signal</keyword>
<dbReference type="Pfam" id="PF01547">
    <property type="entry name" value="SBP_bac_1"/>
    <property type="match status" value="1"/>
</dbReference>
<dbReference type="Proteomes" id="UP000460412">
    <property type="component" value="Unassembled WGS sequence"/>
</dbReference>
<proteinExistence type="predicted"/>
<evidence type="ECO:0000256" key="5">
    <source>
        <dbReference type="ARBA" id="ARBA00023288"/>
    </source>
</evidence>
<keyword evidence="5" id="KW-0449">Lipoprotein</keyword>
<dbReference type="SUPFAM" id="SSF53850">
    <property type="entry name" value="Periplasmic binding protein-like II"/>
    <property type="match status" value="1"/>
</dbReference>
<dbReference type="PANTHER" id="PTHR43649">
    <property type="entry name" value="ARABINOSE-BINDING PROTEIN-RELATED"/>
    <property type="match status" value="1"/>
</dbReference>
<dbReference type="PROSITE" id="PS51257">
    <property type="entry name" value="PROKAR_LIPOPROTEIN"/>
    <property type="match status" value="1"/>
</dbReference>
<dbReference type="EMBL" id="WUQX01000001">
    <property type="protein sequence ID" value="MXP76989.1"/>
    <property type="molecule type" value="Genomic_DNA"/>
</dbReference>
<dbReference type="AlphaFoldDB" id="A0A7X3SK13"/>
<dbReference type="RefSeq" id="WP_159752025.1">
    <property type="nucleotide sequence ID" value="NZ_WUQX01000001.1"/>
</dbReference>
<keyword evidence="1" id="KW-1003">Cell membrane</keyword>
<comment type="caution">
    <text evidence="7">The sequence shown here is derived from an EMBL/GenBank/DDBJ whole genome shotgun (WGS) entry which is preliminary data.</text>
</comment>
<feature type="signal peptide" evidence="6">
    <location>
        <begin position="1"/>
        <end position="22"/>
    </location>
</feature>
<keyword evidence="8" id="KW-1185">Reference proteome</keyword>
<evidence type="ECO:0000256" key="3">
    <source>
        <dbReference type="ARBA" id="ARBA00023136"/>
    </source>
</evidence>
<evidence type="ECO:0000256" key="2">
    <source>
        <dbReference type="ARBA" id="ARBA00022729"/>
    </source>
</evidence>
<feature type="chain" id="PRO_5030601767" evidence="6">
    <location>
        <begin position="23"/>
        <end position="434"/>
    </location>
</feature>
<gene>
    <name evidence="7" type="ORF">GN277_16840</name>
</gene>
<name>A0A7X3SK13_9FIRM</name>
<sequence length="434" mass="48352">MKKCFKRAAATLLAGTMVIAAAACSEKKEPTENLAKNVENKDKSVVLFAPMERSKPDAENIARTAFDKTVIMAEDKLKLRVDYNTYTSENYQEKSYDDVALDRIRNNMDDFYLLNPDVLQKTGEEGLLEDLSGLDCAKNLREVVKVANTVDGKLVGIPQEVVVYGLFVNKDMFDEYGLELPNTPEELLECCRVFKENGIETPIGANRWWLETFVFAQAYADLYNGGDVEAEVKALNSGESKYSTYMRSGFEYLKEMIELGYIDAEKAYTYEAIEGEGPDFMAQKTPIVMAYWGAANSDTAYGKPDFNLRVIGFPSERGQMPVISMTGMSVAANAENKEDALEVLEVILSDEALQVYAETNKVISPSKNVEVNCIPALKPLNDLVNEGTYVLASNAGMKVEQWGNTCLIVRKLMEGASVDECMAEFDRLQEESLK</sequence>